<dbReference type="EMBL" id="AGWY01000018">
    <property type="protein sequence ID" value="EKS31956.1"/>
    <property type="molecule type" value="Genomic_DNA"/>
</dbReference>
<comment type="caution">
    <text evidence="5">The sequence shown here is derived from an EMBL/GenBank/DDBJ whole genome shotgun (WGS) entry which is preliminary data.</text>
</comment>
<gene>
    <name evidence="5" type="ORF">HMPREF9696_04177</name>
</gene>
<dbReference type="InterPro" id="IPR032687">
    <property type="entry name" value="AraC-type_N"/>
</dbReference>
<reference evidence="5 6" key="1">
    <citation type="submission" date="2012-04" db="EMBL/GenBank/DDBJ databases">
        <title>The Genome Sequence of Afipia clevelandensis ATCC 49720.</title>
        <authorList>
            <consortium name="The Broad Institute Genome Sequencing Platform"/>
            <person name="Earl A."/>
            <person name="Ward D."/>
            <person name="Feldgarden M."/>
            <person name="Gevers D."/>
            <person name="Huys G."/>
            <person name="Walker B."/>
            <person name="Young S.K."/>
            <person name="Zeng Q."/>
            <person name="Gargeya S."/>
            <person name="Fitzgerald M."/>
            <person name="Haas B."/>
            <person name="Abouelleil A."/>
            <person name="Alvarado L."/>
            <person name="Arachchi H.M."/>
            <person name="Berlin A."/>
            <person name="Chapman S.B."/>
            <person name="Goldberg J."/>
            <person name="Griggs A."/>
            <person name="Gujja S."/>
            <person name="Hansen M."/>
            <person name="Howarth C."/>
            <person name="Imamovic A."/>
            <person name="Larimer J."/>
            <person name="McCowen C."/>
            <person name="Montmayeur A."/>
            <person name="Murphy C."/>
            <person name="Neiman D."/>
            <person name="Pearson M."/>
            <person name="Priest M."/>
            <person name="Roberts A."/>
            <person name="Saif S."/>
            <person name="Shea T."/>
            <person name="Sisk P."/>
            <person name="Sykes S."/>
            <person name="Wortman J."/>
            <person name="Nusbaum C."/>
            <person name="Birren B."/>
        </authorList>
    </citation>
    <scope>NUCLEOTIDE SEQUENCE [LARGE SCALE GENOMIC DNA]</scope>
    <source>
        <strain evidence="5 6">ATCC 49720</strain>
    </source>
</reference>
<protein>
    <recommendedName>
        <fullName evidence="4">HTH araC/xylS-type domain-containing protein</fullName>
    </recommendedName>
</protein>
<sequence>MPASQALSGSGLKVSTFKTGTTRVSYQQVETVFRNAIHLSKDPAIAFRAGQKINVMAYGLYGYALLSSPTRAEGIDFTTKYSRVLGAIADVIFSRDEDTATYALEPLLSRNHNDDVYRFAMEFAFAALITLCRDVYGGSFGILRLRAAYSAPAHARIYKRMFQCPISFDQPKNELEFNAGWIDHPMVRPDPITNVMAAEMCERFLGKAKGYGGVAADIRRALLEHPGRFPSIEAMAADLSIHPRTLRRKLEAEQVTYRDVVAEVRMKLAVEYLRNTRMTNEEIAARLDYSDAANFRHAFARWTGRSPSDFRAG</sequence>
<dbReference type="PATRIC" id="fig|883079.3.peg.4263"/>
<dbReference type="PANTHER" id="PTHR47894">
    <property type="entry name" value="HTH-TYPE TRANSCRIPTIONAL REGULATOR GADX"/>
    <property type="match status" value="1"/>
</dbReference>
<dbReference type="PROSITE" id="PS01124">
    <property type="entry name" value="HTH_ARAC_FAMILY_2"/>
    <property type="match status" value="1"/>
</dbReference>
<proteinExistence type="predicted"/>
<dbReference type="InterPro" id="IPR009057">
    <property type="entry name" value="Homeodomain-like_sf"/>
</dbReference>
<dbReference type="Gene3D" id="1.10.10.60">
    <property type="entry name" value="Homeodomain-like"/>
    <property type="match status" value="1"/>
</dbReference>
<evidence type="ECO:0000313" key="6">
    <source>
        <dbReference type="Proteomes" id="UP000001095"/>
    </source>
</evidence>
<evidence type="ECO:0000259" key="4">
    <source>
        <dbReference type="PROSITE" id="PS01124"/>
    </source>
</evidence>
<dbReference type="PANTHER" id="PTHR47894:SF1">
    <property type="entry name" value="HTH-TYPE TRANSCRIPTIONAL REGULATOR VQSM"/>
    <property type="match status" value="1"/>
</dbReference>
<dbReference type="OrthoDB" id="9805730at2"/>
<evidence type="ECO:0000313" key="5">
    <source>
        <dbReference type="EMBL" id="EKS31956.1"/>
    </source>
</evidence>
<dbReference type="SMART" id="SM00342">
    <property type="entry name" value="HTH_ARAC"/>
    <property type="match status" value="1"/>
</dbReference>
<dbReference type="AlphaFoldDB" id="K8NS53"/>
<evidence type="ECO:0000256" key="2">
    <source>
        <dbReference type="ARBA" id="ARBA00023125"/>
    </source>
</evidence>
<dbReference type="GO" id="GO:0005829">
    <property type="term" value="C:cytosol"/>
    <property type="evidence" value="ECO:0007669"/>
    <property type="project" value="TreeGrafter"/>
</dbReference>
<dbReference type="Proteomes" id="UP000001095">
    <property type="component" value="Unassembled WGS sequence"/>
</dbReference>
<feature type="domain" description="HTH araC/xylS-type" evidence="4">
    <location>
        <begin position="216"/>
        <end position="313"/>
    </location>
</feature>
<dbReference type="RefSeq" id="WP_002715043.1">
    <property type="nucleotide sequence ID" value="NZ_KB375281.1"/>
</dbReference>
<organism evidence="5 6">
    <name type="scientific">Afipia clevelandensis ATCC 49720</name>
    <dbReference type="NCBI Taxonomy" id="883079"/>
    <lineage>
        <taxon>Bacteria</taxon>
        <taxon>Pseudomonadati</taxon>
        <taxon>Pseudomonadota</taxon>
        <taxon>Alphaproteobacteria</taxon>
        <taxon>Hyphomicrobiales</taxon>
        <taxon>Nitrobacteraceae</taxon>
        <taxon>Afipia</taxon>
    </lineage>
</organism>
<evidence type="ECO:0000256" key="1">
    <source>
        <dbReference type="ARBA" id="ARBA00023015"/>
    </source>
</evidence>
<dbReference type="GO" id="GO:0000976">
    <property type="term" value="F:transcription cis-regulatory region binding"/>
    <property type="evidence" value="ECO:0007669"/>
    <property type="project" value="TreeGrafter"/>
</dbReference>
<keyword evidence="1" id="KW-0805">Transcription regulation</keyword>
<evidence type="ECO:0000256" key="3">
    <source>
        <dbReference type="ARBA" id="ARBA00023163"/>
    </source>
</evidence>
<dbReference type="Pfam" id="PF12625">
    <property type="entry name" value="Arabinose_bd"/>
    <property type="match status" value="1"/>
</dbReference>
<dbReference type="GO" id="GO:0003700">
    <property type="term" value="F:DNA-binding transcription factor activity"/>
    <property type="evidence" value="ECO:0007669"/>
    <property type="project" value="InterPro"/>
</dbReference>
<dbReference type="InterPro" id="IPR018060">
    <property type="entry name" value="HTH_AraC"/>
</dbReference>
<keyword evidence="6" id="KW-1185">Reference proteome</keyword>
<dbReference type="Pfam" id="PF12833">
    <property type="entry name" value="HTH_18"/>
    <property type="match status" value="1"/>
</dbReference>
<dbReference type="SUPFAM" id="SSF46689">
    <property type="entry name" value="Homeodomain-like"/>
    <property type="match status" value="1"/>
</dbReference>
<dbReference type="HOGENOM" id="CLU_047522_3_2_5"/>
<keyword evidence="2" id="KW-0238">DNA-binding</keyword>
<keyword evidence="3" id="KW-0804">Transcription</keyword>
<name>K8NS53_9BRAD</name>
<accession>K8NS53</accession>